<keyword evidence="5" id="KW-0560">Oxidoreductase</keyword>
<dbReference type="PANTHER" id="PTHR43884:SF12">
    <property type="entry name" value="ISOVALERYL-COA DEHYDROGENASE, MITOCHONDRIAL-RELATED"/>
    <property type="match status" value="1"/>
</dbReference>
<dbReference type="OrthoDB" id="2769798at2"/>
<proteinExistence type="inferred from homology"/>
<sequence length="416" mass="44910">MAIDFTLTPSQVELQKRARQFARRTLSQVTETIRHLPTPESRFQATRPFYEELIREGFLQQLIPQPFGGGGSGMVDMAVVAEEFYAEDVNVSLTMFANLLGLMPLFLAGTPEQQRRFIAPFLECTGAPLAALASSEPGGSANYRSAAAGGGVRTQAVLDGDDWVINGSKQWVSSASGWDGKGADLLSVVCRTDPDAAPEQGVSVILVPGPVQGFAVNRFHDSLGHRGHLTSNFSLHDVRVPRENVVGEEGRGLDLVDASFSATAALVGVMSLGVMRAAFDTALHFARTERRGGEVTIIHHQAVGYALADAKAAIEAVRSLSYRACFALDQQAPEALELSLQAKVFGSETAVQVITDLMRVVGIDSYDHLSSPLPGMLQDALAFPLFDGGNMGVRRRQLHELMQHEGYDSTATVFHR</sequence>
<dbReference type="STRING" id="198616.SAMN05216193_111142"/>
<reference evidence="10" key="1">
    <citation type="submission" date="2016-10" db="EMBL/GenBank/DDBJ databases">
        <authorList>
            <person name="Varghese N."/>
            <person name="Submissions S."/>
        </authorList>
    </citation>
    <scope>NUCLEOTIDE SEQUENCE [LARGE SCALE GENOMIC DNA]</scope>
    <source>
        <strain evidence="10">JCM 21621</strain>
    </source>
</reference>
<dbReference type="Gene3D" id="1.10.540.10">
    <property type="entry name" value="Acyl-CoA dehydrogenase/oxidase, N-terminal domain"/>
    <property type="match status" value="1"/>
</dbReference>
<dbReference type="InterPro" id="IPR009075">
    <property type="entry name" value="AcylCo_DH/oxidase_C"/>
</dbReference>
<dbReference type="Pfam" id="PF00441">
    <property type="entry name" value="Acyl-CoA_dh_1"/>
    <property type="match status" value="1"/>
</dbReference>
<evidence type="ECO:0000313" key="9">
    <source>
        <dbReference type="EMBL" id="SDO45064.1"/>
    </source>
</evidence>
<keyword evidence="10" id="KW-1185">Reference proteome</keyword>
<dbReference type="RefSeq" id="WP_084311203.1">
    <property type="nucleotide sequence ID" value="NZ_FNIJ01000011.1"/>
</dbReference>
<dbReference type="InterPro" id="IPR046373">
    <property type="entry name" value="Acyl-CoA_Oxase/DH_mid-dom_sf"/>
</dbReference>
<dbReference type="InterPro" id="IPR013786">
    <property type="entry name" value="AcylCoA_DH/ox_N"/>
</dbReference>
<dbReference type="InterPro" id="IPR036250">
    <property type="entry name" value="AcylCo_DH-like_C"/>
</dbReference>
<evidence type="ECO:0000256" key="3">
    <source>
        <dbReference type="ARBA" id="ARBA00022630"/>
    </source>
</evidence>
<dbReference type="Gene3D" id="2.40.110.10">
    <property type="entry name" value="Butyryl-CoA Dehydrogenase, subunit A, domain 2"/>
    <property type="match status" value="1"/>
</dbReference>
<dbReference type="InterPro" id="IPR006091">
    <property type="entry name" value="Acyl-CoA_Oxase/DH_mid-dom"/>
</dbReference>
<dbReference type="Gene3D" id="1.20.140.10">
    <property type="entry name" value="Butyryl-CoA Dehydrogenase, subunit A, domain 3"/>
    <property type="match status" value="1"/>
</dbReference>
<dbReference type="EMBL" id="FNIJ01000011">
    <property type="protein sequence ID" value="SDO45064.1"/>
    <property type="molecule type" value="Genomic_DNA"/>
</dbReference>
<dbReference type="PANTHER" id="PTHR43884">
    <property type="entry name" value="ACYL-COA DEHYDROGENASE"/>
    <property type="match status" value="1"/>
</dbReference>
<evidence type="ECO:0000259" key="6">
    <source>
        <dbReference type="Pfam" id="PF00441"/>
    </source>
</evidence>
<dbReference type="SUPFAM" id="SSF56645">
    <property type="entry name" value="Acyl-CoA dehydrogenase NM domain-like"/>
    <property type="match status" value="1"/>
</dbReference>
<dbReference type="GO" id="GO:0046359">
    <property type="term" value="P:butyrate catabolic process"/>
    <property type="evidence" value="ECO:0007669"/>
    <property type="project" value="TreeGrafter"/>
</dbReference>
<dbReference type="SUPFAM" id="SSF47203">
    <property type="entry name" value="Acyl-CoA dehydrogenase C-terminal domain-like"/>
    <property type="match status" value="1"/>
</dbReference>
<evidence type="ECO:0000256" key="2">
    <source>
        <dbReference type="ARBA" id="ARBA00009347"/>
    </source>
</evidence>
<gene>
    <name evidence="9" type="ORF">SAMN05216193_111142</name>
</gene>
<evidence type="ECO:0000259" key="7">
    <source>
        <dbReference type="Pfam" id="PF02770"/>
    </source>
</evidence>
<evidence type="ECO:0000313" key="10">
    <source>
        <dbReference type="Proteomes" id="UP000242957"/>
    </source>
</evidence>
<organism evidence="9 10">
    <name type="scientific">Pseudomonas jinjuensis</name>
    <dbReference type="NCBI Taxonomy" id="198616"/>
    <lineage>
        <taxon>Bacteria</taxon>
        <taxon>Pseudomonadati</taxon>
        <taxon>Pseudomonadota</taxon>
        <taxon>Gammaproteobacteria</taxon>
        <taxon>Pseudomonadales</taxon>
        <taxon>Pseudomonadaceae</taxon>
        <taxon>Pseudomonas</taxon>
    </lineage>
</organism>
<dbReference type="CDD" id="cd00567">
    <property type="entry name" value="ACAD"/>
    <property type="match status" value="1"/>
</dbReference>
<protein>
    <recommendedName>
        <fullName evidence="11">Acyl-CoA dehydrogenase</fullName>
    </recommendedName>
</protein>
<dbReference type="Pfam" id="PF02770">
    <property type="entry name" value="Acyl-CoA_dh_M"/>
    <property type="match status" value="1"/>
</dbReference>
<dbReference type="InterPro" id="IPR037069">
    <property type="entry name" value="AcylCoA_DH/ox_N_sf"/>
</dbReference>
<dbReference type="Pfam" id="PF02771">
    <property type="entry name" value="Acyl-CoA_dh_N"/>
    <property type="match status" value="1"/>
</dbReference>
<evidence type="ECO:0000259" key="8">
    <source>
        <dbReference type="Pfam" id="PF02771"/>
    </source>
</evidence>
<feature type="domain" description="Acyl-CoA dehydrogenase/oxidase C-terminal" evidence="6">
    <location>
        <begin position="250"/>
        <end position="398"/>
    </location>
</feature>
<accession>A0A1H0JN86</accession>
<comment type="cofactor">
    <cofactor evidence="1 5">
        <name>FAD</name>
        <dbReference type="ChEBI" id="CHEBI:57692"/>
    </cofactor>
</comment>
<keyword evidence="4 5" id="KW-0274">FAD</keyword>
<evidence type="ECO:0000256" key="4">
    <source>
        <dbReference type="ARBA" id="ARBA00022827"/>
    </source>
</evidence>
<evidence type="ECO:0000256" key="5">
    <source>
        <dbReference type="RuleBase" id="RU362125"/>
    </source>
</evidence>
<dbReference type="GO" id="GO:0033539">
    <property type="term" value="P:fatty acid beta-oxidation using acyl-CoA dehydrogenase"/>
    <property type="evidence" value="ECO:0007669"/>
    <property type="project" value="TreeGrafter"/>
</dbReference>
<dbReference type="GO" id="GO:0050660">
    <property type="term" value="F:flavin adenine dinucleotide binding"/>
    <property type="evidence" value="ECO:0007669"/>
    <property type="project" value="InterPro"/>
</dbReference>
<dbReference type="Proteomes" id="UP000242957">
    <property type="component" value="Unassembled WGS sequence"/>
</dbReference>
<dbReference type="GO" id="GO:0003995">
    <property type="term" value="F:acyl-CoA dehydrogenase activity"/>
    <property type="evidence" value="ECO:0007669"/>
    <property type="project" value="TreeGrafter"/>
</dbReference>
<dbReference type="InterPro" id="IPR009100">
    <property type="entry name" value="AcylCoA_DH/oxidase_NM_dom_sf"/>
</dbReference>
<dbReference type="AlphaFoldDB" id="A0A1H0JN86"/>
<evidence type="ECO:0008006" key="11">
    <source>
        <dbReference type="Google" id="ProtNLM"/>
    </source>
</evidence>
<feature type="domain" description="Acyl-CoA oxidase/dehydrogenase middle" evidence="7">
    <location>
        <begin position="131"/>
        <end position="238"/>
    </location>
</feature>
<name>A0A1H0JN86_9PSED</name>
<evidence type="ECO:0000256" key="1">
    <source>
        <dbReference type="ARBA" id="ARBA00001974"/>
    </source>
</evidence>
<keyword evidence="3 5" id="KW-0285">Flavoprotein</keyword>
<comment type="similarity">
    <text evidence="2 5">Belongs to the acyl-CoA dehydrogenase family.</text>
</comment>
<feature type="domain" description="Acyl-CoA dehydrogenase/oxidase N-terminal" evidence="8">
    <location>
        <begin position="8"/>
        <end position="122"/>
    </location>
</feature>